<keyword evidence="11 26" id="KW-0408">Iron</keyword>
<dbReference type="InterPro" id="IPR050529">
    <property type="entry name" value="CYP450_sterol_14alpha_dmase"/>
</dbReference>
<dbReference type="OrthoDB" id="1055148at2759"/>
<comment type="function">
    <text evidence="24">Catalyzes the 14-alpha demethylation of obtusifoliol to 4 alpha-methyl-5 alpha-ergosta-8,14,24(28)-trien-3 beta-ol.</text>
</comment>
<dbReference type="InterPro" id="IPR017972">
    <property type="entry name" value="Cyt_P450_CS"/>
</dbReference>
<dbReference type="EMBL" id="JACEFO010002582">
    <property type="protein sequence ID" value="KAF8655782.1"/>
    <property type="molecule type" value="Genomic_DNA"/>
</dbReference>
<keyword evidence="8 26" id="KW-0479">Metal-binding</keyword>
<comment type="catalytic activity">
    <reaction evidence="23">
        <text>a 14alpha-methyl steroid + 3 reduced [NADPH--hemoprotein reductase] + 3 O2 = a Delta(14) steroid + formate + 3 oxidized [NADPH--hemoprotein reductase] + 4 H2O + 4 H(+)</text>
        <dbReference type="Rhea" id="RHEA:54028"/>
        <dbReference type="Rhea" id="RHEA-COMP:11964"/>
        <dbReference type="Rhea" id="RHEA-COMP:11965"/>
        <dbReference type="ChEBI" id="CHEBI:15377"/>
        <dbReference type="ChEBI" id="CHEBI:15378"/>
        <dbReference type="ChEBI" id="CHEBI:15379"/>
        <dbReference type="ChEBI" id="CHEBI:15740"/>
        <dbReference type="ChEBI" id="CHEBI:57618"/>
        <dbReference type="ChEBI" id="CHEBI:58210"/>
        <dbReference type="ChEBI" id="CHEBI:138029"/>
        <dbReference type="ChEBI" id="CHEBI:138031"/>
        <dbReference type="EC" id="1.14.14.154"/>
    </reaction>
</comment>
<keyword evidence="5" id="KW-0489">Methyltransferase</keyword>
<gene>
    <name evidence="28" type="ORF">HU200_060943</name>
</gene>
<feature type="binding site" description="axial binding residue" evidence="26">
    <location>
        <position position="418"/>
    </location>
    <ligand>
        <name>heme</name>
        <dbReference type="ChEBI" id="CHEBI:30413"/>
    </ligand>
    <ligandPart>
        <name>Fe</name>
        <dbReference type="ChEBI" id="CHEBI:18248"/>
    </ligandPart>
</feature>
<keyword evidence="9" id="KW-0752">Steroid biosynthesis</keyword>
<evidence type="ECO:0000256" key="26">
    <source>
        <dbReference type="PIRSR" id="PIRSR602403-1"/>
    </source>
</evidence>
<evidence type="ECO:0000256" key="15">
    <source>
        <dbReference type="ARBA" id="ARBA00023136"/>
    </source>
</evidence>
<keyword evidence="12" id="KW-0756">Sterol biosynthesis</keyword>
<comment type="pathway">
    <text evidence="18">Steroid biosynthesis; zymosterol biosynthesis; zymosterol from lanosterol: step 1/6.</text>
</comment>
<dbReference type="GO" id="GO:0016126">
    <property type="term" value="P:sterol biosynthetic process"/>
    <property type="evidence" value="ECO:0007669"/>
    <property type="project" value="UniProtKB-KW"/>
</dbReference>
<evidence type="ECO:0000256" key="17">
    <source>
        <dbReference type="ARBA" id="ARBA00023221"/>
    </source>
</evidence>
<name>A0A835DZY5_9POAL</name>
<evidence type="ECO:0000256" key="24">
    <source>
        <dbReference type="ARBA" id="ARBA00058467"/>
    </source>
</evidence>
<dbReference type="AlphaFoldDB" id="A0A835DZY5"/>
<evidence type="ECO:0000256" key="20">
    <source>
        <dbReference type="ARBA" id="ARBA00042370"/>
    </source>
</evidence>
<dbReference type="GO" id="GO:0008398">
    <property type="term" value="F:sterol 14-demethylase activity"/>
    <property type="evidence" value="ECO:0007669"/>
    <property type="project" value="UniProtKB-EC"/>
</dbReference>
<evidence type="ECO:0000256" key="21">
    <source>
        <dbReference type="ARBA" id="ARBA00042513"/>
    </source>
</evidence>
<evidence type="ECO:0000256" key="5">
    <source>
        <dbReference type="ARBA" id="ARBA00022603"/>
    </source>
</evidence>
<evidence type="ECO:0000256" key="4">
    <source>
        <dbReference type="ARBA" id="ARBA00022516"/>
    </source>
</evidence>
<dbReference type="EC" id="1.14.14.154" evidence="19"/>
<dbReference type="PRINTS" id="PR00465">
    <property type="entry name" value="EP450IV"/>
</dbReference>
<evidence type="ECO:0000256" key="9">
    <source>
        <dbReference type="ARBA" id="ARBA00022955"/>
    </source>
</evidence>
<keyword evidence="15" id="KW-0472">Membrane</keyword>
<evidence type="ECO:0000256" key="25">
    <source>
        <dbReference type="ARBA" id="ARBA00072797"/>
    </source>
</evidence>
<dbReference type="GO" id="GO:0005506">
    <property type="term" value="F:iron ion binding"/>
    <property type="evidence" value="ECO:0007669"/>
    <property type="project" value="InterPro"/>
</dbReference>
<dbReference type="FunFam" id="1.10.630.10:FF:000028">
    <property type="entry name" value="Cytochrome p450 51g1"/>
    <property type="match status" value="1"/>
</dbReference>
<dbReference type="InterPro" id="IPR001128">
    <property type="entry name" value="Cyt_P450"/>
</dbReference>
<comment type="similarity">
    <text evidence="3 27">Belongs to the cytochrome P450 family.</text>
</comment>
<proteinExistence type="inferred from homology"/>
<evidence type="ECO:0000256" key="23">
    <source>
        <dbReference type="ARBA" id="ARBA00051013"/>
    </source>
</evidence>
<evidence type="ECO:0000256" key="16">
    <source>
        <dbReference type="ARBA" id="ARBA00023166"/>
    </source>
</evidence>
<dbReference type="GO" id="GO:0020037">
    <property type="term" value="F:heme binding"/>
    <property type="evidence" value="ECO:0007669"/>
    <property type="project" value="InterPro"/>
</dbReference>
<comment type="caution">
    <text evidence="28">The sequence shown here is derived from an EMBL/GenBank/DDBJ whole genome shotgun (WGS) entry which is preliminary data.</text>
</comment>
<evidence type="ECO:0000256" key="10">
    <source>
        <dbReference type="ARBA" id="ARBA00023002"/>
    </source>
</evidence>
<evidence type="ECO:0000256" key="1">
    <source>
        <dbReference type="ARBA" id="ARBA00001971"/>
    </source>
</evidence>
<dbReference type="InterPro" id="IPR002403">
    <property type="entry name" value="Cyt_P450_E_grp-IV"/>
</dbReference>
<evidence type="ECO:0000313" key="28">
    <source>
        <dbReference type="EMBL" id="KAF8655782.1"/>
    </source>
</evidence>
<keyword evidence="7" id="KW-0808">Transferase</keyword>
<keyword evidence="6 26" id="KW-0349">Heme</keyword>
<keyword evidence="14" id="KW-0443">Lipid metabolism</keyword>
<dbReference type="GO" id="GO:0032259">
    <property type="term" value="P:methylation"/>
    <property type="evidence" value="ECO:0007669"/>
    <property type="project" value="UniProtKB-KW"/>
</dbReference>
<keyword evidence="29" id="KW-1185">Reference proteome</keyword>
<dbReference type="SUPFAM" id="SSF48264">
    <property type="entry name" value="Cytochrome P450"/>
    <property type="match status" value="1"/>
</dbReference>
<dbReference type="PANTHER" id="PTHR24304:SF2">
    <property type="entry name" value="24-HYDROXYCHOLESTEROL 7-ALPHA-HYDROXYLASE"/>
    <property type="match status" value="1"/>
</dbReference>
<comment type="subcellular location">
    <subcellularLocation>
        <location evidence="2">Membrane</location>
        <topology evidence="2">Single-pass membrane protein</topology>
    </subcellularLocation>
</comment>
<dbReference type="CDD" id="cd11042">
    <property type="entry name" value="CYP51-like"/>
    <property type="match status" value="1"/>
</dbReference>
<keyword evidence="10 27" id="KW-0560">Oxidoreductase</keyword>
<evidence type="ECO:0000256" key="13">
    <source>
        <dbReference type="ARBA" id="ARBA00023033"/>
    </source>
</evidence>
<evidence type="ECO:0000256" key="12">
    <source>
        <dbReference type="ARBA" id="ARBA00023011"/>
    </source>
</evidence>
<reference evidence="28" key="1">
    <citation type="submission" date="2020-07" db="EMBL/GenBank/DDBJ databases">
        <title>Genome sequence and genetic diversity analysis of an under-domesticated orphan crop, white fonio (Digitaria exilis).</title>
        <authorList>
            <person name="Bennetzen J.L."/>
            <person name="Chen S."/>
            <person name="Ma X."/>
            <person name="Wang X."/>
            <person name="Yssel A.E.J."/>
            <person name="Chaluvadi S.R."/>
            <person name="Johnson M."/>
            <person name="Gangashetty P."/>
            <person name="Hamidou F."/>
            <person name="Sanogo M.D."/>
            <person name="Zwaenepoel A."/>
            <person name="Wallace J."/>
            <person name="Van De Peer Y."/>
            <person name="Van Deynze A."/>
        </authorList>
    </citation>
    <scope>NUCLEOTIDE SEQUENCE</scope>
    <source>
        <tissue evidence="28">Leaves</tissue>
    </source>
</reference>
<evidence type="ECO:0000256" key="2">
    <source>
        <dbReference type="ARBA" id="ARBA00004167"/>
    </source>
</evidence>
<dbReference type="Proteomes" id="UP000636709">
    <property type="component" value="Unassembled WGS sequence"/>
</dbReference>
<dbReference type="GO" id="GO:0008168">
    <property type="term" value="F:methyltransferase activity"/>
    <property type="evidence" value="ECO:0007669"/>
    <property type="project" value="UniProtKB-KW"/>
</dbReference>
<keyword evidence="16" id="KW-1207">Sterol metabolism</keyword>
<keyword evidence="13 27" id="KW-0503">Monooxygenase</keyword>
<evidence type="ECO:0000256" key="18">
    <source>
        <dbReference type="ARBA" id="ARBA00037887"/>
    </source>
</evidence>
<keyword evidence="4" id="KW-0444">Lipid biosynthesis</keyword>
<evidence type="ECO:0000256" key="27">
    <source>
        <dbReference type="RuleBase" id="RU000461"/>
    </source>
</evidence>
<sequence length="472" mass="52788">MILQKRRALHKKGPALPPVVSGVSLIASLPTLVSKGLPAVIQGLHKKLGSVFTISFLGLKKVTFLIGPEVTAHFFQAPESEVSAPDAYRFTVPIFGRGVVYDVDLITRSKQISLCSDAIKPMNLRSHVDSMVHEVEGYFAQWGQQGVCDLKHEMEHVILLITNRCLLGKHIRENMFEEVATLIDELFKNGLHLIALFFPYLPIPLHRRRDKARARLGEIIHEAVRSRRSSGIAENDVLQGFVDSTYINGRTMSESEIAGLLVSMVFAGQHTSSNASTWTGACLLRQGASSNTNDYLAAAIDEQKRIMERHGDHLDYGILQEMVTLHCCIKEALRLHPPATVLIRHARKGFTVQTRDGNMYGIPKGHTLATCTTVSNKLPYIYKHPDVYDPSRFGPGREEDKVGGKFSYIPFSAGRHVCLGENYAYMQIKVIWSHLLRNFELELVSPFPGEELEKLIPGPRGQVMVSYKRRVV</sequence>
<evidence type="ECO:0000256" key="7">
    <source>
        <dbReference type="ARBA" id="ARBA00022679"/>
    </source>
</evidence>
<dbReference type="PANTHER" id="PTHR24304">
    <property type="entry name" value="CYTOCHROME P450 FAMILY 7"/>
    <property type="match status" value="1"/>
</dbReference>
<evidence type="ECO:0000256" key="8">
    <source>
        <dbReference type="ARBA" id="ARBA00022723"/>
    </source>
</evidence>
<evidence type="ECO:0000256" key="22">
    <source>
        <dbReference type="ARBA" id="ARBA00042983"/>
    </source>
</evidence>
<accession>A0A835DZY5</accession>
<dbReference type="PRINTS" id="PR00385">
    <property type="entry name" value="P450"/>
</dbReference>
<evidence type="ECO:0000256" key="6">
    <source>
        <dbReference type="ARBA" id="ARBA00022617"/>
    </source>
</evidence>
<dbReference type="InterPro" id="IPR036396">
    <property type="entry name" value="Cyt_P450_sf"/>
</dbReference>
<comment type="cofactor">
    <cofactor evidence="1 26">
        <name>heme</name>
        <dbReference type="ChEBI" id="CHEBI:30413"/>
    </cofactor>
</comment>
<evidence type="ECO:0000256" key="11">
    <source>
        <dbReference type="ARBA" id="ARBA00023004"/>
    </source>
</evidence>
<keyword evidence="17" id="KW-0753">Steroid metabolism</keyword>
<evidence type="ECO:0000256" key="19">
    <source>
        <dbReference type="ARBA" id="ARBA00038974"/>
    </source>
</evidence>
<evidence type="ECO:0000256" key="3">
    <source>
        <dbReference type="ARBA" id="ARBA00010617"/>
    </source>
</evidence>
<organism evidence="28 29">
    <name type="scientific">Digitaria exilis</name>
    <dbReference type="NCBI Taxonomy" id="1010633"/>
    <lineage>
        <taxon>Eukaryota</taxon>
        <taxon>Viridiplantae</taxon>
        <taxon>Streptophyta</taxon>
        <taxon>Embryophyta</taxon>
        <taxon>Tracheophyta</taxon>
        <taxon>Spermatophyta</taxon>
        <taxon>Magnoliopsida</taxon>
        <taxon>Liliopsida</taxon>
        <taxon>Poales</taxon>
        <taxon>Poaceae</taxon>
        <taxon>PACMAD clade</taxon>
        <taxon>Panicoideae</taxon>
        <taxon>Panicodae</taxon>
        <taxon>Paniceae</taxon>
        <taxon>Anthephorinae</taxon>
        <taxon>Digitaria</taxon>
    </lineage>
</organism>
<evidence type="ECO:0000313" key="29">
    <source>
        <dbReference type="Proteomes" id="UP000636709"/>
    </source>
</evidence>
<dbReference type="Gene3D" id="1.10.630.10">
    <property type="entry name" value="Cytochrome P450"/>
    <property type="match status" value="1"/>
</dbReference>
<dbReference type="PROSITE" id="PS00086">
    <property type="entry name" value="CYTOCHROME_P450"/>
    <property type="match status" value="1"/>
</dbReference>
<protein>
    <recommendedName>
        <fullName evidence="25">Obtusifoliol 14-alpha demethylase</fullName>
        <ecNumber evidence="19">1.14.14.154</ecNumber>
    </recommendedName>
    <alternativeName>
        <fullName evidence="20">CYPLI</fullName>
    </alternativeName>
    <alternativeName>
        <fullName evidence="22">Cytochrome P450 51</fullName>
    </alternativeName>
    <alternativeName>
        <fullName evidence="21">Cytochrome P450-LIA1</fullName>
    </alternativeName>
</protein>
<dbReference type="Pfam" id="PF00067">
    <property type="entry name" value="p450"/>
    <property type="match status" value="1"/>
</dbReference>
<evidence type="ECO:0000256" key="14">
    <source>
        <dbReference type="ARBA" id="ARBA00023098"/>
    </source>
</evidence>
<dbReference type="GO" id="GO:0016020">
    <property type="term" value="C:membrane"/>
    <property type="evidence" value="ECO:0007669"/>
    <property type="project" value="UniProtKB-SubCell"/>
</dbReference>